<organism evidence="3 4">
    <name type="scientific">Choanephora cucurbitarum</name>
    <dbReference type="NCBI Taxonomy" id="101091"/>
    <lineage>
        <taxon>Eukaryota</taxon>
        <taxon>Fungi</taxon>
        <taxon>Fungi incertae sedis</taxon>
        <taxon>Mucoromycota</taxon>
        <taxon>Mucoromycotina</taxon>
        <taxon>Mucoromycetes</taxon>
        <taxon>Mucorales</taxon>
        <taxon>Mucorineae</taxon>
        <taxon>Choanephoraceae</taxon>
        <taxon>Choanephoroideae</taxon>
        <taxon>Choanephora</taxon>
    </lineage>
</organism>
<comment type="caution">
    <text evidence="3">The sequence shown here is derived from an EMBL/GenBank/DDBJ whole genome shotgun (WGS) entry which is preliminary data.</text>
</comment>
<dbReference type="InterPro" id="IPR001509">
    <property type="entry name" value="Epimerase_deHydtase"/>
</dbReference>
<dbReference type="Proteomes" id="UP000093000">
    <property type="component" value="Unassembled WGS sequence"/>
</dbReference>
<reference evidence="3 4" key="1">
    <citation type="submission" date="2016-03" db="EMBL/GenBank/DDBJ databases">
        <title>Choanephora cucurbitarum.</title>
        <authorList>
            <person name="Min B."/>
            <person name="Park H."/>
            <person name="Park J.-H."/>
            <person name="Shin H.-D."/>
            <person name="Choi I.-G."/>
        </authorList>
    </citation>
    <scope>NUCLEOTIDE SEQUENCE [LARGE SCALE GENOMIC DNA]</scope>
    <source>
        <strain evidence="3 4">KUS-F28377</strain>
    </source>
</reference>
<feature type="signal peptide" evidence="1">
    <location>
        <begin position="1"/>
        <end position="16"/>
    </location>
</feature>
<dbReference type="InParanoid" id="A0A1C7MXZ0"/>
<accession>A0A1C7MXZ0</accession>
<dbReference type="SUPFAM" id="SSF51735">
    <property type="entry name" value="NAD(P)-binding Rossmann-fold domains"/>
    <property type="match status" value="1"/>
</dbReference>
<evidence type="ECO:0000259" key="2">
    <source>
        <dbReference type="Pfam" id="PF01370"/>
    </source>
</evidence>
<protein>
    <recommendedName>
        <fullName evidence="2">NAD-dependent epimerase/dehydratase domain-containing protein</fullName>
    </recommendedName>
</protein>
<dbReference type="AlphaFoldDB" id="A0A1C7MXZ0"/>
<dbReference type="GO" id="GO:0044877">
    <property type="term" value="F:protein-containing complex binding"/>
    <property type="evidence" value="ECO:0007669"/>
    <property type="project" value="TreeGrafter"/>
</dbReference>
<sequence>MATSLLLVGGTGLVSSAIIRESRKYEHLPSYHNIHMYALSRNASAKKSVAGVTFVQGDALDPPSLKVPFETNPNVIHTVGTLIDQSKKHGPNGTYDRMNRDAVLSVADTMLSKYDHINRRCLIYFSAANAPPSFILNERYILSKREAEQALLGPKYKDKIRVVVFRPGLIYSYHRRQIMLPFALGLIIGSAILKPLTSYIPDGALYIADRPLSDTEISHAVFEALEDDKVEGICEIEKIRQLAKEWEIRKGK</sequence>
<dbReference type="InterPro" id="IPR051207">
    <property type="entry name" value="ComplexI_NDUFA9_subunit"/>
</dbReference>
<dbReference type="EMBL" id="LUGH01001089">
    <property type="protein sequence ID" value="OBZ81693.1"/>
    <property type="molecule type" value="Genomic_DNA"/>
</dbReference>
<dbReference type="STRING" id="101091.A0A1C7MXZ0"/>
<dbReference type="InterPro" id="IPR036291">
    <property type="entry name" value="NAD(P)-bd_dom_sf"/>
</dbReference>
<name>A0A1C7MXZ0_9FUNG</name>
<evidence type="ECO:0000256" key="1">
    <source>
        <dbReference type="SAM" id="SignalP"/>
    </source>
</evidence>
<dbReference type="PANTHER" id="PTHR12126">
    <property type="entry name" value="NADH-UBIQUINONE OXIDOREDUCTASE 39 KDA SUBUNIT-RELATED"/>
    <property type="match status" value="1"/>
</dbReference>
<feature type="chain" id="PRO_5008889350" description="NAD-dependent epimerase/dehydratase domain-containing protein" evidence="1">
    <location>
        <begin position="17"/>
        <end position="252"/>
    </location>
</feature>
<keyword evidence="1" id="KW-0732">Signal</keyword>
<dbReference type="PANTHER" id="PTHR12126:SF16">
    <property type="entry name" value="MIOREX COMPLEX COMPONENT 2"/>
    <property type="match status" value="1"/>
</dbReference>
<evidence type="ECO:0000313" key="3">
    <source>
        <dbReference type="EMBL" id="OBZ81693.1"/>
    </source>
</evidence>
<dbReference type="OrthoDB" id="276721at2759"/>
<dbReference type="Pfam" id="PF01370">
    <property type="entry name" value="Epimerase"/>
    <property type="match status" value="1"/>
</dbReference>
<keyword evidence="4" id="KW-1185">Reference proteome</keyword>
<feature type="domain" description="NAD-dependent epimerase/dehydratase" evidence="2">
    <location>
        <begin position="6"/>
        <end position="175"/>
    </location>
</feature>
<dbReference type="Gene3D" id="3.40.50.720">
    <property type="entry name" value="NAD(P)-binding Rossmann-like Domain"/>
    <property type="match status" value="1"/>
</dbReference>
<evidence type="ECO:0000313" key="4">
    <source>
        <dbReference type="Proteomes" id="UP000093000"/>
    </source>
</evidence>
<dbReference type="GO" id="GO:0005739">
    <property type="term" value="C:mitochondrion"/>
    <property type="evidence" value="ECO:0007669"/>
    <property type="project" value="TreeGrafter"/>
</dbReference>
<proteinExistence type="predicted"/>
<gene>
    <name evidence="3" type="ORF">A0J61_10257</name>
</gene>